<evidence type="ECO:0008006" key="7">
    <source>
        <dbReference type="Google" id="ProtNLM"/>
    </source>
</evidence>
<feature type="domain" description="Nephrocystin 3-like N-terminal" evidence="4">
    <location>
        <begin position="376"/>
        <end position="541"/>
    </location>
</feature>
<dbReference type="OrthoDB" id="163438at2759"/>
<dbReference type="InterPro" id="IPR011990">
    <property type="entry name" value="TPR-like_helical_dom_sf"/>
</dbReference>
<dbReference type="PANTHER" id="PTHR10039:SF17">
    <property type="entry name" value="FUNGAL STAND N-TERMINAL GOODBYE DOMAIN-CONTAINING PROTEIN-RELATED"/>
    <property type="match status" value="1"/>
</dbReference>
<dbReference type="Gene3D" id="1.25.40.10">
    <property type="entry name" value="Tetratricopeptide repeat domain"/>
    <property type="match status" value="1"/>
</dbReference>
<dbReference type="AlphaFoldDB" id="A0A395HNV0"/>
<dbReference type="GeneID" id="37202849"/>
<dbReference type="Gene3D" id="3.40.50.300">
    <property type="entry name" value="P-loop containing nucleotide triphosphate hydrolases"/>
    <property type="match status" value="1"/>
</dbReference>
<dbReference type="InterPro" id="IPR027417">
    <property type="entry name" value="P-loop_NTPase"/>
</dbReference>
<evidence type="ECO:0000313" key="6">
    <source>
        <dbReference type="Proteomes" id="UP000248961"/>
    </source>
</evidence>
<evidence type="ECO:0000259" key="4">
    <source>
        <dbReference type="Pfam" id="PF24883"/>
    </source>
</evidence>
<evidence type="ECO:0000313" key="5">
    <source>
        <dbReference type="EMBL" id="RAL09286.1"/>
    </source>
</evidence>
<dbReference type="Pfam" id="PF24883">
    <property type="entry name" value="NPHP3_N"/>
    <property type="match status" value="1"/>
</dbReference>
<dbReference type="RefSeq" id="XP_025548440.1">
    <property type="nucleotide sequence ID" value="XM_025698560.1"/>
</dbReference>
<evidence type="ECO:0000256" key="2">
    <source>
        <dbReference type="SAM" id="MobiDB-lite"/>
    </source>
</evidence>
<name>A0A395HNV0_ASPHC</name>
<evidence type="ECO:0000256" key="1">
    <source>
        <dbReference type="ARBA" id="ARBA00022737"/>
    </source>
</evidence>
<reference evidence="5 6" key="1">
    <citation type="submission" date="2018-02" db="EMBL/GenBank/DDBJ databases">
        <title>The genomes of Aspergillus section Nigri reveals drivers in fungal speciation.</title>
        <authorList>
            <consortium name="DOE Joint Genome Institute"/>
            <person name="Vesth T.C."/>
            <person name="Nybo J."/>
            <person name="Theobald S."/>
            <person name="Brandl J."/>
            <person name="Frisvad J.C."/>
            <person name="Nielsen K.F."/>
            <person name="Lyhne E.K."/>
            <person name="Kogle M.E."/>
            <person name="Kuo A."/>
            <person name="Riley R."/>
            <person name="Clum A."/>
            <person name="Nolan M."/>
            <person name="Lipzen A."/>
            <person name="Salamov A."/>
            <person name="Henrissat B."/>
            <person name="Wiebenga A."/>
            <person name="De vries R.P."/>
            <person name="Grigoriev I.V."/>
            <person name="Mortensen U.H."/>
            <person name="Andersen M.R."/>
            <person name="Baker S.E."/>
        </authorList>
    </citation>
    <scope>NUCLEOTIDE SEQUENCE [LARGE SCALE GENOMIC DNA]</scope>
    <source>
        <strain evidence="5 6">CBS 101889</strain>
    </source>
</reference>
<dbReference type="Pfam" id="PF17100">
    <property type="entry name" value="NACHT_N"/>
    <property type="match status" value="1"/>
</dbReference>
<proteinExistence type="predicted"/>
<protein>
    <recommendedName>
        <fullName evidence="7">NACHT domain-containing protein</fullName>
    </recommendedName>
</protein>
<feature type="region of interest" description="Disordered" evidence="2">
    <location>
        <begin position="16"/>
        <end position="61"/>
    </location>
</feature>
<gene>
    <name evidence="5" type="ORF">BO97DRAFT_445569</name>
</gene>
<dbReference type="STRING" id="1450537.A0A395HNV0"/>
<dbReference type="VEuPathDB" id="FungiDB:BO97DRAFT_445569"/>
<organism evidence="5 6">
    <name type="scientific">Aspergillus homomorphus (strain CBS 101889)</name>
    <dbReference type="NCBI Taxonomy" id="1450537"/>
    <lineage>
        <taxon>Eukaryota</taxon>
        <taxon>Fungi</taxon>
        <taxon>Dikarya</taxon>
        <taxon>Ascomycota</taxon>
        <taxon>Pezizomycotina</taxon>
        <taxon>Eurotiomycetes</taxon>
        <taxon>Eurotiomycetidae</taxon>
        <taxon>Eurotiales</taxon>
        <taxon>Aspergillaceae</taxon>
        <taxon>Aspergillus</taxon>
        <taxon>Aspergillus subgen. Circumdati</taxon>
    </lineage>
</organism>
<dbReference type="SUPFAM" id="SSF52540">
    <property type="entry name" value="P-loop containing nucleoside triphosphate hydrolases"/>
    <property type="match status" value="1"/>
</dbReference>
<dbReference type="InterPro" id="IPR031359">
    <property type="entry name" value="NACHT_N"/>
</dbReference>
<dbReference type="Proteomes" id="UP000248961">
    <property type="component" value="Unassembled WGS sequence"/>
</dbReference>
<evidence type="ECO:0000259" key="3">
    <source>
        <dbReference type="Pfam" id="PF17100"/>
    </source>
</evidence>
<dbReference type="InterPro" id="IPR056884">
    <property type="entry name" value="NPHP3-like_N"/>
</dbReference>
<dbReference type="PANTHER" id="PTHR10039">
    <property type="entry name" value="AMELOGENIN"/>
    <property type="match status" value="1"/>
</dbReference>
<dbReference type="EMBL" id="KZ824305">
    <property type="protein sequence ID" value="RAL09286.1"/>
    <property type="molecule type" value="Genomic_DNA"/>
</dbReference>
<dbReference type="SUPFAM" id="SSF48452">
    <property type="entry name" value="TPR-like"/>
    <property type="match status" value="1"/>
</dbReference>
<sequence>MVFCTCWPFQKTEKTKASSHSPVTLTEPYAHSEEKHSISTKNPTGEDIAETPNAEDTTDPPIQLGAGDIWYHAYENLKNDENTRELVEEYERILQQKLEKNNVGSSSTSVVQKLADLSDGDREALFNALIQQGVEKTEKSADRRRTMTIIATSVQRTQSVVSSALLAYPPASIAWGMTCLLLGPVFTHTAQQVEARQSGLKYVISRFPWYVRLIDLLNSETWKTPSVLQGLKGHIQSEIIGLYTKLIEYQLQSFRSYYHPVSSFGKNLVKWDDWEGMVQSIKDMETQFHEYISAYTTSAAQEFFRSMASAIEEQTDLLRHIGESTDRQTTLLEDQKKAAAVKQKENLMMKYKPDPSRFSLEIYEDYVGQLARPYNGTGKGVLEHERFSAWVSGDEGILVLAAHPGTGKSVLAKYLVEKMSESSPITVCSFFFKDNNNKGQNKPRVALSKILYEAIKNCNQLTAAVEDKANRLDSHEIHPHSRVYWDLLDAVTHSTPSRRLILVIDALDECDSEQRRALLQALRDYRLLYPTSKIKILLTTRPMPNILEMFAGSLLNMDDDPVCRELINRDIIAVSKLRLERFAEGKEIWESTKRVFLDRITAGNDRTYLYVDLMFKYLEQQGRQRNSKIWDQKFRESPTDLREAYATLLSGVSADHRTEVRRMLEIVMAASRPLTLQEMDVALALHDADHDYETEDDLCSSSSEMFKNWVLEVCGFFLDIYNGRIYFIHLTAKEHLFSTEDRPTWLDAFTIEACHRTLAKSCLAYFSLPFIQQEGFMNIKEFIQADDLDQQLCVEKCERQSEFGNYAFTQWVVHSSNSYGVEEPDLEPNLFTRFQNLHPEFPLTLAMAIFCYSRASSEVEARVFVNALPSGYPRRIEIISLLAKSFSFRCVTGVSGLLELDYAVELGKQTVDETPQDDPMLASRLEIVAKCLHAKARMTGSVSTLDEAIQIANRMVDLIPAGDPCLSMALHLRSKVLIERSRQAKGNLDDVNTAIQDLTQALDITTDDKRRSIVLNTLSLCFYKRYRETDRIEELDEAIATAEESISLNGSLASANNVALFLRIKYKATGNIEDLDRAVEEARKAVTMSSSKDRSLAFTNLASILEARFDLTKDINNLHHAVVAAQSSVDAIPKEHYMYPAKLKRLQRLRNRQDELMQSD</sequence>
<keyword evidence="6" id="KW-1185">Reference proteome</keyword>
<feature type="domain" description="NWD NACHT-NTPase N-terminal" evidence="3">
    <location>
        <begin position="69"/>
        <end position="289"/>
    </location>
</feature>
<keyword evidence="1" id="KW-0677">Repeat</keyword>
<accession>A0A395HNV0</accession>